<accession>C0CWY2</accession>
<comment type="caution">
    <text evidence="1">The sequence shown here is derived from an EMBL/GenBank/DDBJ whole genome shotgun (WGS) entry which is preliminary data.</text>
</comment>
<evidence type="ECO:0000313" key="1">
    <source>
        <dbReference type="EMBL" id="EEG56442.1"/>
    </source>
</evidence>
<dbReference type="HOGENOM" id="CLU_3307062_0_0_9"/>
<organism evidence="1 2">
    <name type="scientific">[Clostridium] asparagiforme DSM 15981</name>
    <dbReference type="NCBI Taxonomy" id="518636"/>
    <lineage>
        <taxon>Bacteria</taxon>
        <taxon>Bacillati</taxon>
        <taxon>Bacillota</taxon>
        <taxon>Clostridia</taxon>
        <taxon>Lachnospirales</taxon>
        <taxon>Lachnospiraceae</taxon>
        <taxon>Enterocloster</taxon>
    </lineage>
</organism>
<protein>
    <submittedName>
        <fullName evidence="1">Uncharacterized protein</fullName>
    </submittedName>
</protein>
<name>C0CWY2_9FIRM</name>
<proteinExistence type="predicted"/>
<dbReference type="EMBL" id="ACCJ01000068">
    <property type="protein sequence ID" value="EEG56442.1"/>
    <property type="molecule type" value="Genomic_DNA"/>
</dbReference>
<evidence type="ECO:0000313" key="2">
    <source>
        <dbReference type="Proteomes" id="UP000004756"/>
    </source>
</evidence>
<dbReference type="AlphaFoldDB" id="C0CWY2"/>
<dbReference type="Proteomes" id="UP000004756">
    <property type="component" value="Unassembled WGS sequence"/>
</dbReference>
<gene>
    <name evidence="1" type="ORF">CLOSTASPAR_01503</name>
</gene>
<sequence>MSIAEFKLFIFYMKRRGMLESEGVFALIFEKTLGICVIF</sequence>
<reference evidence="1 2" key="1">
    <citation type="submission" date="2009-02" db="EMBL/GenBank/DDBJ databases">
        <title>Draft genome sequence of Clostridium asparagiforme (DSM 15981).</title>
        <authorList>
            <person name="Sudarsanam P."/>
            <person name="Ley R."/>
            <person name="Guruge J."/>
            <person name="Turnbaugh P.J."/>
            <person name="Mahowald M."/>
            <person name="Liep D."/>
            <person name="Gordon J."/>
        </authorList>
    </citation>
    <scope>NUCLEOTIDE SEQUENCE [LARGE SCALE GENOMIC DNA]</scope>
    <source>
        <strain evidence="1 2">DSM 15981</strain>
    </source>
</reference>
<keyword evidence="2" id="KW-1185">Reference proteome</keyword>